<keyword evidence="2" id="KW-1185">Reference proteome</keyword>
<evidence type="ECO:0000313" key="1">
    <source>
        <dbReference type="EMBL" id="KAF9653207.1"/>
    </source>
</evidence>
<reference evidence="1" key="1">
    <citation type="submission" date="2019-10" db="EMBL/GenBank/DDBJ databases">
        <authorList>
            <consortium name="DOE Joint Genome Institute"/>
            <person name="Kuo A."/>
            <person name="Miyauchi S."/>
            <person name="Kiss E."/>
            <person name="Drula E."/>
            <person name="Kohler A."/>
            <person name="Sanchez-Garcia M."/>
            <person name="Andreopoulos B."/>
            <person name="Barry K.W."/>
            <person name="Bonito G."/>
            <person name="Buee M."/>
            <person name="Carver A."/>
            <person name="Chen C."/>
            <person name="Cichocki N."/>
            <person name="Clum A."/>
            <person name="Culley D."/>
            <person name="Crous P.W."/>
            <person name="Fauchery L."/>
            <person name="Girlanda M."/>
            <person name="Hayes R."/>
            <person name="Keri Z."/>
            <person name="Labutti K."/>
            <person name="Lipzen A."/>
            <person name="Lombard V."/>
            <person name="Magnuson J."/>
            <person name="Maillard F."/>
            <person name="Morin E."/>
            <person name="Murat C."/>
            <person name="Nolan M."/>
            <person name="Ohm R."/>
            <person name="Pangilinan J."/>
            <person name="Pereira M."/>
            <person name="Perotto S."/>
            <person name="Peter M."/>
            <person name="Riley R."/>
            <person name="Sitrit Y."/>
            <person name="Stielow B."/>
            <person name="Szollosi G."/>
            <person name="Zifcakova L."/>
            <person name="Stursova M."/>
            <person name="Spatafora J.W."/>
            <person name="Tedersoo L."/>
            <person name="Vaario L.-M."/>
            <person name="Yamada A."/>
            <person name="Yan M."/>
            <person name="Wang P."/>
            <person name="Xu J."/>
            <person name="Bruns T."/>
            <person name="Baldrian P."/>
            <person name="Vilgalys R."/>
            <person name="Henrissat B."/>
            <person name="Grigoriev I.V."/>
            <person name="Hibbett D."/>
            <person name="Nagy L.G."/>
            <person name="Martin F.M."/>
        </authorList>
    </citation>
    <scope>NUCLEOTIDE SEQUENCE</scope>
    <source>
        <strain evidence="1">P2</strain>
    </source>
</reference>
<proteinExistence type="predicted"/>
<reference evidence="1" key="2">
    <citation type="journal article" date="2020" name="Nat. Commun.">
        <title>Large-scale genome sequencing of mycorrhizal fungi provides insights into the early evolution of symbiotic traits.</title>
        <authorList>
            <person name="Miyauchi S."/>
            <person name="Kiss E."/>
            <person name="Kuo A."/>
            <person name="Drula E."/>
            <person name="Kohler A."/>
            <person name="Sanchez-Garcia M."/>
            <person name="Morin E."/>
            <person name="Andreopoulos B."/>
            <person name="Barry K.W."/>
            <person name="Bonito G."/>
            <person name="Buee M."/>
            <person name="Carver A."/>
            <person name="Chen C."/>
            <person name="Cichocki N."/>
            <person name="Clum A."/>
            <person name="Culley D."/>
            <person name="Crous P.W."/>
            <person name="Fauchery L."/>
            <person name="Girlanda M."/>
            <person name="Hayes R.D."/>
            <person name="Keri Z."/>
            <person name="LaButti K."/>
            <person name="Lipzen A."/>
            <person name="Lombard V."/>
            <person name="Magnuson J."/>
            <person name="Maillard F."/>
            <person name="Murat C."/>
            <person name="Nolan M."/>
            <person name="Ohm R.A."/>
            <person name="Pangilinan J."/>
            <person name="Pereira M.F."/>
            <person name="Perotto S."/>
            <person name="Peter M."/>
            <person name="Pfister S."/>
            <person name="Riley R."/>
            <person name="Sitrit Y."/>
            <person name="Stielow J.B."/>
            <person name="Szollosi G."/>
            <person name="Zifcakova L."/>
            <person name="Stursova M."/>
            <person name="Spatafora J.W."/>
            <person name="Tedersoo L."/>
            <person name="Vaario L.M."/>
            <person name="Yamada A."/>
            <person name="Yan M."/>
            <person name="Wang P."/>
            <person name="Xu J."/>
            <person name="Bruns T."/>
            <person name="Baldrian P."/>
            <person name="Vilgalys R."/>
            <person name="Dunand C."/>
            <person name="Henrissat B."/>
            <person name="Grigoriev I.V."/>
            <person name="Hibbett D."/>
            <person name="Nagy L.G."/>
            <person name="Martin F.M."/>
        </authorList>
    </citation>
    <scope>NUCLEOTIDE SEQUENCE</scope>
    <source>
        <strain evidence="1">P2</strain>
    </source>
</reference>
<comment type="caution">
    <text evidence="1">The sequence shown here is derived from an EMBL/GenBank/DDBJ whole genome shotgun (WGS) entry which is preliminary data.</text>
</comment>
<dbReference type="EMBL" id="MU117965">
    <property type="protein sequence ID" value="KAF9653207.1"/>
    <property type="molecule type" value="Genomic_DNA"/>
</dbReference>
<sequence>MIPDGTVSHDVTLIACGVFLWDYGMTLWFEFDFMRAKVKLRWPLIPYFLTRYLALGFAIGCLLFSVSRQPLNCDALYAGGNFLGKAAVASASVNLLVRAVTIWLFQWYIVLLLGVLVTGEIVLVGIGLWQRGFFATWSNELQSCVGSAGSQKKDLGVFAPYALCVDCIIVILTIIGLRNSNRKSGLAAVVLHQGLGFFFLVLFFQTFVTAVVFTPNNEVLVSIASVLCAMIVYDLVPIFPP</sequence>
<evidence type="ECO:0000313" key="2">
    <source>
        <dbReference type="Proteomes" id="UP000886501"/>
    </source>
</evidence>
<dbReference type="Proteomes" id="UP000886501">
    <property type="component" value="Unassembled WGS sequence"/>
</dbReference>
<organism evidence="1 2">
    <name type="scientific">Thelephora ganbajun</name>
    <name type="common">Ganba fungus</name>
    <dbReference type="NCBI Taxonomy" id="370292"/>
    <lineage>
        <taxon>Eukaryota</taxon>
        <taxon>Fungi</taxon>
        <taxon>Dikarya</taxon>
        <taxon>Basidiomycota</taxon>
        <taxon>Agaricomycotina</taxon>
        <taxon>Agaricomycetes</taxon>
        <taxon>Thelephorales</taxon>
        <taxon>Thelephoraceae</taxon>
        <taxon>Thelephora</taxon>
    </lineage>
</organism>
<accession>A0ACB6ZU90</accession>
<gene>
    <name evidence="1" type="ORF">BDM02DRAFT_3183154</name>
</gene>
<protein>
    <submittedName>
        <fullName evidence="1">Uncharacterized protein</fullName>
    </submittedName>
</protein>
<name>A0ACB6ZU90_THEGA</name>